<evidence type="ECO:0000313" key="2">
    <source>
        <dbReference type="EMBL" id="QEX15088.1"/>
    </source>
</evidence>
<dbReference type="Pfam" id="PF06568">
    <property type="entry name" value="YjiS-like"/>
    <property type="match status" value="1"/>
</dbReference>
<proteinExistence type="predicted"/>
<accession>A0A5J6MCL5</accession>
<sequence>MNRLSLGLSPLGLNGLSKTLATVAQGLRSTLGSLPAQALAWHERRKGLGALSALTDRQLRDIGVCRDEIVMVAYGLKDPRDTPDMVAVSSLATKTVPAVKAADNDDHNPCVGCAA</sequence>
<dbReference type="InterPro" id="IPR009506">
    <property type="entry name" value="YjiS-like"/>
</dbReference>
<protein>
    <recommendedName>
        <fullName evidence="1">YjiS-like domain-containing protein</fullName>
    </recommendedName>
</protein>
<keyword evidence="3" id="KW-1185">Reference proteome</keyword>
<organism evidence="2 3">
    <name type="scientific">Hypericibacter terrae</name>
    <dbReference type="NCBI Taxonomy" id="2602015"/>
    <lineage>
        <taxon>Bacteria</taxon>
        <taxon>Pseudomonadati</taxon>
        <taxon>Pseudomonadota</taxon>
        <taxon>Alphaproteobacteria</taxon>
        <taxon>Rhodospirillales</taxon>
        <taxon>Dongiaceae</taxon>
        <taxon>Hypericibacter</taxon>
    </lineage>
</organism>
<dbReference type="EMBL" id="CP042906">
    <property type="protein sequence ID" value="QEX15088.1"/>
    <property type="molecule type" value="Genomic_DNA"/>
</dbReference>
<reference evidence="2 3" key="1">
    <citation type="submission" date="2019-08" db="EMBL/GenBank/DDBJ databases">
        <title>Hyperibacter terrae gen. nov., sp. nov. and Hyperibacter viscosus sp. nov., two new members in the family Rhodospirillaceae isolated from the rhizosphere of Hypericum perforatum.</title>
        <authorList>
            <person name="Noviana Z."/>
        </authorList>
    </citation>
    <scope>NUCLEOTIDE SEQUENCE [LARGE SCALE GENOMIC DNA]</scope>
    <source>
        <strain evidence="2 3">R5913</strain>
    </source>
</reference>
<feature type="domain" description="YjiS-like" evidence="1">
    <location>
        <begin position="40"/>
        <end position="69"/>
    </location>
</feature>
<gene>
    <name evidence="2" type="ORF">FRZ44_03680</name>
</gene>
<evidence type="ECO:0000259" key="1">
    <source>
        <dbReference type="Pfam" id="PF06568"/>
    </source>
</evidence>
<dbReference type="OrthoDB" id="8116725at2"/>
<dbReference type="Proteomes" id="UP000326202">
    <property type="component" value="Chromosome"/>
</dbReference>
<name>A0A5J6MCL5_9PROT</name>
<evidence type="ECO:0000313" key="3">
    <source>
        <dbReference type="Proteomes" id="UP000326202"/>
    </source>
</evidence>
<dbReference type="KEGG" id="htq:FRZ44_03680"/>
<dbReference type="RefSeq" id="WP_151175577.1">
    <property type="nucleotide sequence ID" value="NZ_CP042906.1"/>
</dbReference>
<dbReference type="AlphaFoldDB" id="A0A5J6MCL5"/>